<comment type="caution">
    <text evidence="1">The sequence shown here is derived from an EMBL/GenBank/DDBJ whole genome shotgun (WGS) entry which is preliminary data.</text>
</comment>
<dbReference type="RefSeq" id="WP_272139830.1">
    <property type="nucleotide sequence ID" value="NZ_JAQLOI010000003.1"/>
</dbReference>
<keyword evidence="2" id="KW-1185">Reference proteome</keyword>
<evidence type="ECO:0000313" key="2">
    <source>
        <dbReference type="Proteomes" id="UP001210678"/>
    </source>
</evidence>
<gene>
    <name evidence="1" type="ORF">PGX00_19890</name>
</gene>
<proteinExistence type="predicted"/>
<dbReference type="EMBL" id="JAQLOI010000003">
    <property type="protein sequence ID" value="MDB1125797.1"/>
    <property type="molecule type" value="Genomic_DNA"/>
</dbReference>
<dbReference type="Proteomes" id="UP001210678">
    <property type="component" value="Unassembled WGS sequence"/>
</dbReference>
<organism evidence="1 2">
    <name type="scientific">Vibrio algarum</name>
    <dbReference type="NCBI Taxonomy" id="3020714"/>
    <lineage>
        <taxon>Bacteria</taxon>
        <taxon>Pseudomonadati</taxon>
        <taxon>Pseudomonadota</taxon>
        <taxon>Gammaproteobacteria</taxon>
        <taxon>Vibrionales</taxon>
        <taxon>Vibrionaceae</taxon>
        <taxon>Vibrio</taxon>
    </lineage>
</organism>
<accession>A0ABT4YW34</accession>
<sequence>MKVQANVSAWFIENPHINESEKVNIEKEISLMMADIYSDKATSWQDNELIRLIKQTKKKGRAKKTEQQSLAQL</sequence>
<evidence type="ECO:0000313" key="1">
    <source>
        <dbReference type="EMBL" id="MDB1125797.1"/>
    </source>
</evidence>
<name>A0ABT4YW34_9VIBR</name>
<reference evidence="1 2" key="1">
    <citation type="submission" date="2023-01" db="EMBL/GenBank/DDBJ databases">
        <title>Vibrio sp. KJ40-1 sp.nov, isolated from marine algae.</title>
        <authorList>
            <person name="Butt M."/>
            <person name="Kim J.M.J."/>
            <person name="Jeon C.O.C."/>
        </authorList>
    </citation>
    <scope>NUCLEOTIDE SEQUENCE [LARGE SCALE GENOMIC DNA]</scope>
    <source>
        <strain evidence="1 2">KJ40-1</strain>
    </source>
</reference>
<protein>
    <submittedName>
        <fullName evidence="1">Uncharacterized protein</fullName>
    </submittedName>
</protein>